<dbReference type="Gene3D" id="3.40.850.10">
    <property type="entry name" value="Kinesin motor domain"/>
    <property type="match status" value="2"/>
</dbReference>
<dbReference type="FunFam" id="3.40.850.10:FF:000111">
    <property type="entry name" value="p-loop nucleoside triphosphate hydrolase superfamily protein with CH (Calponin Homology) domain"/>
    <property type="match status" value="1"/>
</dbReference>
<comment type="caution">
    <text evidence="7">The sequence shown here is derived from an EMBL/GenBank/DDBJ whole genome shotgun (WGS) entry which is preliminary data.</text>
</comment>
<gene>
    <name evidence="7" type="ORF">VNO78_20483</name>
</gene>
<feature type="compositionally biased region" description="Basic and acidic residues" evidence="4">
    <location>
        <begin position="684"/>
        <end position="700"/>
    </location>
</feature>
<dbReference type="InterPro" id="IPR027640">
    <property type="entry name" value="Kinesin-like_fam"/>
</dbReference>
<feature type="compositionally biased region" description="Basic residues" evidence="4">
    <location>
        <begin position="847"/>
        <end position="871"/>
    </location>
</feature>
<dbReference type="PRINTS" id="PR00380">
    <property type="entry name" value="KINESINHEAVY"/>
</dbReference>
<dbReference type="InterPro" id="IPR036872">
    <property type="entry name" value="CH_dom_sf"/>
</dbReference>
<feature type="compositionally biased region" description="Polar residues" evidence="4">
    <location>
        <begin position="831"/>
        <end position="845"/>
    </location>
</feature>
<feature type="region of interest" description="Disordered" evidence="4">
    <location>
        <begin position="309"/>
        <end position="332"/>
    </location>
</feature>
<dbReference type="PANTHER" id="PTHR47972:SF60">
    <property type="entry name" value="P-LOOP NUCLEOSIDE TRIPHOSPHATE HYDROLASE SUPERFAMILY PROTEIN"/>
    <property type="match status" value="1"/>
</dbReference>
<dbReference type="InterPro" id="IPR036961">
    <property type="entry name" value="Kinesin_motor_dom_sf"/>
</dbReference>
<dbReference type="Gene3D" id="1.10.418.10">
    <property type="entry name" value="Calponin-like domain"/>
    <property type="match status" value="1"/>
</dbReference>
<dbReference type="PROSITE" id="PS50021">
    <property type="entry name" value="CH"/>
    <property type="match status" value="1"/>
</dbReference>
<dbReference type="CDD" id="cd21203">
    <property type="entry name" value="CH_AtKIN14-like"/>
    <property type="match status" value="1"/>
</dbReference>
<dbReference type="InterPro" id="IPR001715">
    <property type="entry name" value="CH_dom"/>
</dbReference>
<keyword evidence="2 3" id="KW-0505">Motor protein</keyword>
<feature type="compositionally biased region" description="Polar residues" evidence="4">
    <location>
        <begin position="801"/>
        <end position="819"/>
    </location>
</feature>
<feature type="domain" description="Calponin-homology (CH)" evidence="5">
    <location>
        <begin position="40"/>
        <end position="162"/>
    </location>
</feature>
<keyword evidence="8" id="KW-1185">Reference proteome</keyword>
<dbReference type="GO" id="GO:0015630">
    <property type="term" value="C:microtubule cytoskeleton"/>
    <property type="evidence" value="ECO:0007669"/>
    <property type="project" value="TreeGrafter"/>
</dbReference>
<feature type="compositionally biased region" description="Low complexity" evidence="4">
    <location>
        <begin position="757"/>
        <end position="772"/>
    </location>
</feature>
<dbReference type="AlphaFoldDB" id="A0AAN9S9X0"/>
<dbReference type="GO" id="GO:0003777">
    <property type="term" value="F:microtubule motor activity"/>
    <property type="evidence" value="ECO:0007669"/>
    <property type="project" value="InterPro"/>
</dbReference>
<protein>
    <recommendedName>
        <fullName evidence="9">Minus-end-directed kinesin ATPase</fullName>
    </recommendedName>
</protein>
<evidence type="ECO:0000259" key="6">
    <source>
        <dbReference type="PROSITE" id="PS50067"/>
    </source>
</evidence>
<dbReference type="EMBL" id="JAYMYS010000005">
    <property type="protein sequence ID" value="KAK7392057.1"/>
    <property type="molecule type" value="Genomic_DNA"/>
</dbReference>
<dbReference type="InterPro" id="IPR001752">
    <property type="entry name" value="Kinesin_motor_dom"/>
</dbReference>
<sequence>MEPQLALPFSVLSVVEEVLQKHGSPLSDIDLASRKAEEASSRRNEAAEWLRKTVGIFGGKDMPSEPTEEEFRIALRSGIVLCNALNKIQPGAVPKVVEAPSDIVIIPDGAALSAYQYFENVRNFLVTMEEIGLPTFEVSDLEQGGKSSRIVNCVLALKSYSEWNLGGKNGLWKYGGNPKPSASVKPPILRKNLEPFMRSLSRGISLGDKDGLISDKSPNSDVKHDLSKVGSIPSLDSLVREILFNKKLEDIPIVVESLLSKVMEEFEQRLLIQPETFKTTQEDKAPLELNIACDDEKFLVPSFVKMEEDERVDAKQKENDDKYNGNEKSSNQTLKQQKLFQHQNENVQVTCKHMLGLASAASRYQKVLEENRKLYNQLQDLKGNIRVYCRVRPSKSGQQNHNCSVSNIDEGSISLIIPSKNGKEGKKTFNFNRVFDPSSTQGEVFADTQPLIRSVLDGYNVCIFAYGQTGSGKTHTMSGPDNYTEETVGVNYRALRDLFLLSEQRKDIIHYDIYVQMLEIYNEQLHTLEIRNSSHNGINVPDANLVPVSSTSDVLNLMNLGQKNRAVSSTAMNDRSSRSHSPEAEALGETISTLKFAERVSTVELGAARVNKDSSEVKELKDQIAHMKATSTKKDVELEHFPHYANNINETPKLKPQLNSNSRSPSLSNGSRKPPREYSSSMVENKKKATDKLMKRRSLDPMDIYRNSPQWPNHAGVNGNEDDKESVSGDSVGKSTKSNGRITIDHSLMEQFDTESQRSSSPMSSPTFPFDSSKIRMEAATTNDYDELELATSESSESDKSWQSNVHMPKTTSLSNGLVSKTRKSAHPRQVKNQETRSMIPSLSPSPRKKTTVVSQLRKHPDAKRKNGNAK</sequence>
<comment type="similarity">
    <text evidence="1">Belongs to the TRAFAC class myosin-kinesin ATPase superfamily. Kinesin family. KIN-14 subfamily.</text>
</comment>
<name>A0AAN9S9X0_PSOTE</name>
<proteinExistence type="inferred from homology"/>
<feature type="compositionally biased region" description="Basic residues" evidence="4">
    <location>
        <begin position="821"/>
        <end position="830"/>
    </location>
</feature>
<feature type="domain" description="Kinesin motor" evidence="6">
    <location>
        <begin position="384"/>
        <end position="581"/>
    </location>
</feature>
<evidence type="ECO:0000256" key="4">
    <source>
        <dbReference type="SAM" id="MobiDB-lite"/>
    </source>
</evidence>
<dbReference type="FunFam" id="1.10.418.10:FF:000062">
    <property type="entry name" value="Kinesin-like protein KIN-14I isoform A"/>
    <property type="match status" value="1"/>
</dbReference>
<feature type="compositionally biased region" description="Basic and acidic residues" evidence="4">
    <location>
        <begin position="309"/>
        <end position="325"/>
    </location>
</feature>
<accession>A0AAN9S9X0</accession>
<dbReference type="Pfam" id="PF00225">
    <property type="entry name" value="Kinesin"/>
    <property type="match status" value="1"/>
</dbReference>
<feature type="region of interest" description="Disordered" evidence="4">
    <location>
        <begin position="647"/>
        <end position="871"/>
    </location>
</feature>
<feature type="binding site" evidence="3">
    <location>
        <begin position="467"/>
        <end position="474"/>
    </location>
    <ligand>
        <name>ATP</name>
        <dbReference type="ChEBI" id="CHEBI:30616"/>
    </ligand>
</feature>
<dbReference type="GO" id="GO:0005524">
    <property type="term" value="F:ATP binding"/>
    <property type="evidence" value="ECO:0007669"/>
    <property type="project" value="UniProtKB-UniRule"/>
</dbReference>
<dbReference type="SUPFAM" id="SSF47576">
    <property type="entry name" value="Calponin-homology domain, CH-domain"/>
    <property type="match status" value="1"/>
</dbReference>
<evidence type="ECO:0000313" key="8">
    <source>
        <dbReference type="Proteomes" id="UP001386955"/>
    </source>
</evidence>
<evidence type="ECO:0000259" key="5">
    <source>
        <dbReference type="PROSITE" id="PS50021"/>
    </source>
</evidence>
<dbReference type="Proteomes" id="UP001386955">
    <property type="component" value="Unassembled WGS sequence"/>
</dbReference>
<evidence type="ECO:0000256" key="3">
    <source>
        <dbReference type="PROSITE-ProRule" id="PRU00283"/>
    </source>
</evidence>
<evidence type="ECO:0000256" key="1">
    <source>
        <dbReference type="ARBA" id="ARBA00010899"/>
    </source>
</evidence>
<feature type="region of interest" description="Disordered" evidence="4">
    <location>
        <begin position="566"/>
        <end position="586"/>
    </location>
</feature>
<keyword evidence="3" id="KW-0067">ATP-binding</keyword>
<dbReference type="SMART" id="SM00129">
    <property type="entry name" value="KISc"/>
    <property type="match status" value="1"/>
</dbReference>
<dbReference type="PROSITE" id="PS50067">
    <property type="entry name" value="KINESIN_MOTOR_2"/>
    <property type="match status" value="1"/>
</dbReference>
<dbReference type="InterPro" id="IPR027417">
    <property type="entry name" value="P-loop_NTPase"/>
</dbReference>
<dbReference type="SMART" id="SM00033">
    <property type="entry name" value="CH"/>
    <property type="match status" value="1"/>
</dbReference>
<dbReference type="GO" id="GO:0008017">
    <property type="term" value="F:microtubule binding"/>
    <property type="evidence" value="ECO:0007669"/>
    <property type="project" value="InterPro"/>
</dbReference>
<feature type="compositionally biased region" description="Low complexity" evidence="4">
    <location>
        <begin position="658"/>
        <end position="672"/>
    </location>
</feature>
<keyword evidence="3" id="KW-0547">Nucleotide-binding</keyword>
<dbReference type="GO" id="GO:0007018">
    <property type="term" value="P:microtubule-based movement"/>
    <property type="evidence" value="ECO:0007669"/>
    <property type="project" value="InterPro"/>
</dbReference>
<organism evidence="7 8">
    <name type="scientific">Psophocarpus tetragonolobus</name>
    <name type="common">Winged bean</name>
    <name type="synonym">Dolichos tetragonolobus</name>
    <dbReference type="NCBI Taxonomy" id="3891"/>
    <lineage>
        <taxon>Eukaryota</taxon>
        <taxon>Viridiplantae</taxon>
        <taxon>Streptophyta</taxon>
        <taxon>Embryophyta</taxon>
        <taxon>Tracheophyta</taxon>
        <taxon>Spermatophyta</taxon>
        <taxon>Magnoliopsida</taxon>
        <taxon>eudicotyledons</taxon>
        <taxon>Gunneridae</taxon>
        <taxon>Pentapetalae</taxon>
        <taxon>rosids</taxon>
        <taxon>fabids</taxon>
        <taxon>Fabales</taxon>
        <taxon>Fabaceae</taxon>
        <taxon>Papilionoideae</taxon>
        <taxon>50 kb inversion clade</taxon>
        <taxon>NPAAA clade</taxon>
        <taxon>indigoferoid/millettioid clade</taxon>
        <taxon>Phaseoleae</taxon>
        <taxon>Psophocarpus</taxon>
    </lineage>
</organism>
<dbReference type="SUPFAM" id="SSF52540">
    <property type="entry name" value="P-loop containing nucleoside triphosphate hydrolases"/>
    <property type="match status" value="1"/>
</dbReference>
<evidence type="ECO:0000256" key="2">
    <source>
        <dbReference type="ARBA" id="ARBA00023175"/>
    </source>
</evidence>
<reference evidence="7 8" key="1">
    <citation type="submission" date="2024-01" db="EMBL/GenBank/DDBJ databases">
        <title>The genomes of 5 underutilized Papilionoideae crops provide insights into root nodulation and disease resistanc.</title>
        <authorList>
            <person name="Jiang F."/>
        </authorList>
    </citation>
    <scope>NUCLEOTIDE SEQUENCE [LARGE SCALE GENOMIC DNA]</scope>
    <source>
        <strain evidence="7">DUOXIRENSHENG_FW03</strain>
        <tissue evidence="7">Leaves</tissue>
    </source>
</reference>
<evidence type="ECO:0000313" key="7">
    <source>
        <dbReference type="EMBL" id="KAK7392057.1"/>
    </source>
</evidence>
<evidence type="ECO:0008006" key="9">
    <source>
        <dbReference type="Google" id="ProtNLM"/>
    </source>
</evidence>
<dbReference type="Pfam" id="PF00307">
    <property type="entry name" value="CH"/>
    <property type="match status" value="1"/>
</dbReference>
<dbReference type="PANTHER" id="PTHR47972">
    <property type="entry name" value="KINESIN-LIKE PROTEIN KLP-3"/>
    <property type="match status" value="1"/>
</dbReference>